<evidence type="ECO:0000259" key="2">
    <source>
        <dbReference type="Pfam" id="PF01970"/>
    </source>
</evidence>
<evidence type="ECO:0000313" key="4">
    <source>
        <dbReference type="Proteomes" id="UP000446348"/>
    </source>
</evidence>
<dbReference type="PANTHER" id="PTHR35342">
    <property type="entry name" value="TRICARBOXYLIC TRANSPORT PROTEIN"/>
    <property type="match status" value="1"/>
</dbReference>
<gene>
    <name evidence="3" type="ORF">D3Z39_01245</name>
</gene>
<evidence type="ECO:0000313" key="3">
    <source>
        <dbReference type="EMBL" id="NBI77513.1"/>
    </source>
</evidence>
<reference evidence="3 4" key="1">
    <citation type="submission" date="2018-08" db="EMBL/GenBank/DDBJ databases">
        <title>Murine metabolic-syndrome-specific gut microbial biobank.</title>
        <authorList>
            <person name="Liu C."/>
        </authorList>
    </citation>
    <scope>NUCLEOTIDE SEQUENCE [LARGE SCALE GENOMIC DNA]</scope>
    <source>
        <strain evidence="3 4">X69</strain>
    </source>
</reference>
<feature type="transmembrane region" description="Helical" evidence="1">
    <location>
        <begin position="355"/>
        <end position="377"/>
    </location>
</feature>
<proteinExistence type="predicted"/>
<protein>
    <submittedName>
        <fullName evidence="3">C4-dicarboxylate ABC transporter permease</fullName>
    </submittedName>
</protein>
<name>A0A845RCT9_9FIRM</name>
<organism evidence="3 4">
    <name type="scientific">Anaerotruncus colihominis</name>
    <dbReference type="NCBI Taxonomy" id="169435"/>
    <lineage>
        <taxon>Bacteria</taxon>
        <taxon>Bacillati</taxon>
        <taxon>Bacillota</taxon>
        <taxon>Clostridia</taxon>
        <taxon>Eubacteriales</taxon>
        <taxon>Oscillospiraceae</taxon>
        <taxon>Anaerotruncus</taxon>
    </lineage>
</organism>
<dbReference type="OrthoDB" id="9781349at2"/>
<feature type="transmembrane region" description="Helical" evidence="1">
    <location>
        <begin position="413"/>
        <end position="442"/>
    </location>
</feature>
<keyword evidence="1" id="KW-0472">Membrane</keyword>
<feature type="transmembrane region" description="Helical" evidence="1">
    <location>
        <begin position="20"/>
        <end position="46"/>
    </location>
</feature>
<feature type="transmembrane region" description="Helical" evidence="1">
    <location>
        <begin position="463"/>
        <end position="487"/>
    </location>
</feature>
<feature type="transmembrane region" description="Helical" evidence="1">
    <location>
        <begin position="167"/>
        <end position="185"/>
    </location>
</feature>
<keyword evidence="1" id="KW-1133">Transmembrane helix</keyword>
<dbReference type="RefSeq" id="WP_160208261.1">
    <property type="nucleotide sequence ID" value="NZ_JBCLRI010000003.1"/>
</dbReference>
<dbReference type="AlphaFoldDB" id="A0A845RCT9"/>
<keyword evidence="1" id="KW-0812">Transmembrane</keyword>
<accession>A0A845RCT9</accession>
<dbReference type="Proteomes" id="UP000446348">
    <property type="component" value="Unassembled WGS sequence"/>
</dbReference>
<dbReference type="Pfam" id="PF01970">
    <property type="entry name" value="TctA"/>
    <property type="match status" value="1"/>
</dbReference>
<sequence>MDALLTAMVSVFTPVNLCGLAAGTIAGILIGAMPGLSVNMGIALLFPMTFAFSGVGGILMLLGVYCGAIYGGSISAILLKTPGTPASAATTLDGYPMAVTLKQPGRALGLSTFASLSGGIFSSLCLIILSPQLAKLALQFSKAEYFALAIFGISIITSVSSGSVLKGLIGGILGLFIATIGVDALTGKLRFTGGSVYLMGGISFVPVLIGLFAFSQVLASIEDFYGKPYEKHNVSIKRVFPMVEDLKRVAVTIIRSACIGTFIGCVPGTGGDIASFISYDQAKRWSKYKENFGNGEPEGICAPEAGNNAVSGGAMIPMLTLGIPGDGATAIMMGAFMVQGLQPGPLLFTEHALSVYQIFIGLLLANVVMGIFGFSLIRLFVKVINVPKEILLSIVCVLTFVGSYSYNNSINDVFIMVFFGFLGYFLNKFQFSMSAIVIGIILGGMAETNFRGALIMSGGHMDIFIKSPICAAFLIISIFSLLSPLYIPLLKKLKRQS</sequence>
<feature type="domain" description="DUF112" evidence="2">
    <location>
        <begin position="20"/>
        <end position="437"/>
    </location>
</feature>
<feature type="transmembrane region" description="Helical" evidence="1">
    <location>
        <begin position="107"/>
        <end position="131"/>
    </location>
</feature>
<feature type="transmembrane region" description="Helical" evidence="1">
    <location>
        <begin position="389"/>
        <end position="407"/>
    </location>
</feature>
<feature type="transmembrane region" description="Helical" evidence="1">
    <location>
        <begin position="197"/>
        <end position="219"/>
    </location>
</feature>
<dbReference type="EMBL" id="QXWZ01000002">
    <property type="protein sequence ID" value="NBI77513.1"/>
    <property type="molecule type" value="Genomic_DNA"/>
</dbReference>
<dbReference type="InterPro" id="IPR002823">
    <property type="entry name" value="DUF112_TM"/>
</dbReference>
<dbReference type="PANTHER" id="PTHR35342:SF5">
    <property type="entry name" value="TRICARBOXYLIC TRANSPORT PROTEIN"/>
    <property type="match status" value="1"/>
</dbReference>
<comment type="caution">
    <text evidence="3">The sequence shown here is derived from an EMBL/GenBank/DDBJ whole genome shotgun (WGS) entry which is preliminary data.</text>
</comment>
<evidence type="ECO:0000256" key="1">
    <source>
        <dbReference type="SAM" id="Phobius"/>
    </source>
</evidence>
<feature type="transmembrane region" description="Helical" evidence="1">
    <location>
        <begin position="58"/>
        <end position="79"/>
    </location>
</feature>
<feature type="transmembrane region" description="Helical" evidence="1">
    <location>
        <begin position="143"/>
        <end position="161"/>
    </location>
</feature>